<sequence>MFTGIIEEIGTVTGILKDSAGAKLEIQCKEVINDTKLGDSIATNGVCLTVCKMNQSKFTVDVMTETLRKSSLGNLKVGSKVNLERALTLSSRLGGHIVSGHIDGVGVIKSFKQEGNATWVFIEAPIEILRYMVYKGSITIDGVSLTIAYLDDSSFGVSIIPHTSENTILLGMKVGATVNLECDVIGKYVERLLSFKDRESDTPKESKQGLSLSMLSENGFI</sequence>
<keyword evidence="2" id="KW-1185">Reference proteome</keyword>
<reference evidence="1" key="1">
    <citation type="journal article" date="2025" name="Int. J. Syst. Evol. Microbiol.">
        <title>Inconstantimicrobium mannanitabidum sp. nov., a novel member of the family Clostridiaceae isolated from anoxic soil under the treatment of reductive soil disinfestation.</title>
        <authorList>
            <person name="Ueki A."/>
            <person name="Tonouchi A."/>
            <person name="Honma S."/>
            <person name="Kaku N."/>
            <person name="Ueki K."/>
        </authorList>
    </citation>
    <scope>NUCLEOTIDE SEQUENCE</scope>
    <source>
        <strain evidence="1">TW13</strain>
    </source>
</reference>
<comment type="caution">
    <text evidence="1">The sequence shown here is derived from an EMBL/GenBank/DDBJ whole genome shotgun (WGS) entry which is preliminary data.</text>
</comment>
<evidence type="ECO:0000313" key="1">
    <source>
        <dbReference type="EMBL" id="GKX65140.1"/>
    </source>
</evidence>
<dbReference type="Proteomes" id="UP001058074">
    <property type="component" value="Unassembled WGS sequence"/>
</dbReference>
<name>A0ACB5R7R4_9CLOT</name>
<accession>A0ACB5R7R4</accession>
<evidence type="ECO:0000313" key="2">
    <source>
        <dbReference type="Proteomes" id="UP001058074"/>
    </source>
</evidence>
<organism evidence="1 2">
    <name type="scientific">Inconstantimicrobium mannanitabidum</name>
    <dbReference type="NCBI Taxonomy" id="1604901"/>
    <lineage>
        <taxon>Bacteria</taxon>
        <taxon>Bacillati</taxon>
        <taxon>Bacillota</taxon>
        <taxon>Clostridia</taxon>
        <taxon>Eubacteriales</taxon>
        <taxon>Clostridiaceae</taxon>
        <taxon>Inconstantimicrobium</taxon>
    </lineage>
</organism>
<proteinExistence type="predicted"/>
<dbReference type="EMBL" id="BROD01000001">
    <property type="protein sequence ID" value="GKX65140.1"/>
    <property type="molecule type" value="Genomic_DNA"/>
</dbReference>
<gene>
    <name evidence="1" type="primary">ribB</name>
    <name evidence="1" type="ORF">rsdtw13_03980</name>
</gene>
<protein>
    <submittedName>
        <fullName evidence="1">Riboflavin synthase subunit alpha</fullName>
    </submittedName>
</protein>